<evidence type="ECO:0000313" key="1">
    <source>
        <dbReference type="EMBL" id="MFC6661805.1"/>
    </source>
</evidence>
<dbReference type="Gene3D" id="3.30.1490.20">
    <property type="entry name" value="ATP-grasp fold, A domain"/>
    <property type="match status" value="1"/>
</dbReference>
<name>A0ABW1ZN11_9DEIO</name>
<dbReference type="InterPro" id="IPR013815">
    <property type="entry name" value="ATP_grasp_subdomain_1"/>
</dbReference>
<dbReference type="EMBL" id="JBHSWB010000001">
    <property type="protein sequence ID" value="MFC6661805.1"/>
    <property type="molecule type" value="Genomic_DNA"/>
</dbReference>
<keyword evidence="2" id="KW-1185">Reference proteome</keyword>
<protein>
    <recommendedName>
        <fullName evidence="3">ATP-grasp domain-containing protein</fullName>
    </recommendedName>
</protein>
<gene>
    <name evidence="1" type="ORF">ACFP90_16805</name>
</gene>
<dbReference type="Proteomes" id="UP001596317">
    <property type="component" value="Unassembled WGS sequence"/>
</dbReference>
<reference evidence="2" key="1">
    <citation type="journal article" date="2019" name="Int. J. Syst. Evol. Microbiol.">
        <title>The Global Catalogue of Microorganisms (GCM) 10K type strain sequencing project: providing services to taxonomists for standard genome sequencing and annotation.</title>
        <authorList>
            <consortium name="The Broad Institute Genomics Platform"/>
            <consortium name="The Broad Institute Genome Sequencing Center for Infectious Disease"/>
            <person name="Wu L."/>
            <person name="Ma J."/>
        </authorList>
    </citation>
    <scope>NUCLEOTIDE SEQUENCE [LARGE SCALE GENOMIC DNA]</scope>
    <source>
        <strain evidence="2">CCUG 63830</strain>
    </source>
</reference>
<organism evidence="1 2">
    <name type="scientific">Deinococcus multiflagellatus</name>
    <dbReference type="NCBI Taxonomy" id="1656887"/>
    <lineage>
        <taxon>Bacteria</taxon>
        <taxon>Thermotogati</taxon>
        <taxon>Deinococcota</taxon>
        <taxon>Deinococci</taxon>
        <taxon>Deinococcales</taxon>
        <taxon>Deinococcaceae</taxon>
        <taxon>Deinococcus</taxon>
    </lineage>
</organism>
<comment type="caution">
    <text evidence="1">The sequence shown here is derived from an EMBL/GenBank/DDBJ whole genome shotgun (WGS) entry which is preliminary data.</text>
</comment>
<accession>A0ABW1ZN11</accession>
<dbReference type="SUPFAM" id="SSF56059">
    <property type="entry name" value="Glutathione synthetase ATP-binding domain-like"/>
    <property type="match status" value="1"/>
</dbReference>
<dbReference type="Gene3D" id="3.30.470.20">
    <property type="entry name" value="ATP-grasp fold, B domain"/>
    <property type="match status" value="1"/>
</dbReference>
<proteinExistence type="predicted"/>
<evidence type="ECO:0000313" key="2">
    <source>
        <dbReference type="Proteomes" id="UP001596317"/>
    </source>
</evidence>
<sequence>MKVLVTGARAPVALDLARALQAAGAQVALADSVTPFAAHLLRPRVPVHRLPPPRQAFGAFQTALLRLLDRVDLVVPTCEEVFWLAEAARRGGWSGQLLAPPPATLRALHSKALFPELARAAGIDAPQTWVLSDPAHLPTLPGRAGLIFKPEFSRFGTARLGHPGTAPTPARRWVAQERLVGEELCVWSLAHAGQLRACAVYRPVLRQQGGASYAFEAVERPAVVAMAQVLARAAGATGQLSYDVIVTPAGRVAPIECNPRATSGLHLLPGAALGRAVLGGGPLLTPAPGTLRYLAPALAVLGPLGALQVGSARPLVHTWRAGQDVVGRPGNRAPVAGALLDAARFALAGALGGRSAAEQSTADIEWNGEAMP</sequence>
<dbReference type="Gene3D" id="3.40.50.20">
    <property type="match status" value="1"/>
</dbReference>
<evidence type="ECO:0008006" key="3">
    <source>
        <dbReference type="Google" id="ProtNLM"/>
    </source>
</evidence>
<dbReference type="RefSeq" id="WP_224612607.1">
    <property type="nucleotide sequence ID" value="NZ_JAIQXV010000030.1"/>
</dbReference>